<dbReference type="Pfam" id="PF00400">
    <property type="entry name" value="WD40"/>
    <property type="match status" value="6"/>
</dbReference>
<dbReference type="PROSITE" id="PS50294">
    <property type="entry name" value="WD_REPEATS_REGION"/>
    <property type="match status" value="2"/>
</dbReference>
<keyword evidence="6" id="KW-1185">Reference proteome</keyword>
<protein>
    <submittedName>
        <fullName evidence="5">WD repeat-containing protein 49</fullName>
    </submittedName>
</protein>
<evidence type="ECO:0000256" key="3">
    <source>
        <dbReference type="PROSITE-ProRule" id="PRU00221"/>
    </source>
</evidence>
<name>A0ABR4QIS2_9CEST</name>
<dbReference type="Gene3D" id="2.130.10.10">
    <property type="entry name" value="YVTN repeat-like/Quinoprotein amine dehydrogenase"/>
    <property type="match status" value="3"/>
</dbReference>
<comment type="caution">
    <text evidence="5">The sequence shown here is derived from an EMBL/GenBank/DDBJ whole genome shotgun (WGS) entry which is preliminary data.</text>
</comment>
<feature type="repeat" description="WD" evidence="3">
    <location>
        <begin position="594"/>
        <end position="635"/>
    </location>
</feature>
<dbReference type="PROSITE" id="PS00678">
    <property type="entry name" value="WD_REPEATS_1"/>
    <property type="match status" value="2"/>
</dbReference>
<feature type="repeat" description="WD" evidence="3">
    <location>
        <begin position="429"/>
        <end position="454"/>
    </location>
</feature>
<dbReference type="InterPro" id="IPR002048">
    <property type="entry name" value="EF_hand_dom"/>
</dbReference>
<proteinExistence type="predicted"/>
<feature type="repeat" description="WD" evidence="3">
    <location>
        <begin position="645"/>
        <end position="679"/>
    </location>
</feature>
<keyword evidence="1 3" id="KW-0853">WD repeat</keyword>
<dbReference type="InterPro" id="IPR015943">
    <property type="entry name" value="WD40/YVTN_repeat-like_dom_sf"/>
</dbReference>
<reference evidence="5 6" key="1">
    <citation type="journal article" date="2022" name="Front. Cell. Infect. Microbiol.">
        <title>The Genomes of Two Strains of Taenia crassiceps the Animal Model for the Study of Human Cysticercosis.</title>
        <authorList>
            <person name="Bobes R.J."/>
            <person name="Estrada K."/>
            <person name="Rios-Valencia D.G."/>
            <person name="Calderon-Gallegos A."/>
            <person name="de la Torre P."/>
            <person name="Carrero J.C."/>
            <person name="Sanchez-Flores A."/>
            <person name="Laclette J.P."/>
        </authorList>
    </citation>
    <scope>NUCLEOTIDE SEQUENCE [LARGE SCALE GENOMIC DNA]</scope>
    <source>
        <strain evidence="5">WFUcys</strain>
    </source>
</reference>
<evidence type="ECO:0000256" key="2">
    <source>
        <dbReference type="ARBA" id="ARBA00022737"/>
    </source>
</evidence>
<dbReference type="InterPro" id="IPR011047">
    <property type="entry name" value="Quinoprotein_ADH-like_sf"/>
</dbReference>
<dbReference type="InterPro" id="IPR020472">
    <property type="entry name" value="WD40_PAC1"/>
</dbReference>
<gene>
    <name evidence="5" type="ORF">TcWFU_009560</name>
</gene>
<dbReference type="PROSITE" id="PS50222">
    <property type="entry name" value="EF_HAND_2"/>
    <property type="match status" value="1"/>
</dbReference>
<dbReference type="InterPro" id="IPR001680">
    <property type="entry name" value="WD40_rpt"/>
</dbReference>
<keyword evidence="2" id="KW-0677">Repeat</keyword>
<dbReference type="PROSITE" id="PS50082">
    <property type="entry name" value="WD_REPEATS_2"/>
    <property type="match status" value="5"/>
</dbReference>
<dbReference type="SUPFAM" id="SSF47473">
    <property type="entry name" value="EF-hand"/>
    <property type="match status" value="1"/>
</dbReference>
<dbReference type="PANTHER" id="PTHR44324">
    <property type="entry name" value="WD40 REPEAT DOMAIN 95"/>
    <property type="match status" value="1"/>
</dbReference>
<evidence type="ECO:0000256" key="1">
    <source>
        <dbReference type="ARBA" id="ARBA00022574"/>
    </source>
</evidence>
<feature type="repeat" description="WD" evidence="3">
    <location>
        <begin position="465"/>
        <end position="506"/>
    </location>
</feature>
<accession>A0ABR4QIS2</accession>
<dbReference type="SUPFAM" id="SSF50978">
    <property type="entry name" value="WD40 repeat-like"/>
    <property type="match status" value="1"/>
</dbReference>
<evidence type="ECO:0000313" key="6">
    <source>
        <dbReference type="Proteomes" id="UP001651158"/>
    </source>
</evidence>
<dbReference type="SMART" id="SM00320">
    <property type="entry name" value="WD40"/>
    <property type="match status" value="9"/>
</dbReference>
<dbReference type="PRINTS" id="PR00320">
    <property type="entry name" value="GPROTEINBRPT"/>
</dbReference>
<dbReference type="Proteomes" id="UP001651158">
    <property type="component" value="Unassembled WGS sequence"/>
</dbReference>
<sequence>MRSGLRRSASAPRLIRWSIPGEEFTAEIGRPWTPKKYIPDSFNSINDIDVVFFQILSNCKQVLDLFTVDDLPIFQAALKADKKDIEFPAFKNILTGFSTRANDWQLKRLFDKIDMKGKGAISWDDICAFIIATQCLKTKELHQATINQFCTRIYPLIHKNRVIRIISLEVNGGFVIGSNDGMLTTWTREFKLKQSVRLPSSPQTQSGRQKWYTDFLYLTDINKIVVSTGDRELEFFDLSGYQFYFRINDLDTVPTCLSYKKLLNDKQHAIAWGDSNGNVSILLLSDFADLLHGWRVMQPMEAQPTMSISAVVAVPKVSFIRWKTHDEWTAKVKIEESEETVISCCNHEGTAVVIGRIFGLTPPWRDESNLGRRRRDITSSETTSSSRTLFSRRTVSNITSISSSRFSSIFVSKRRNPFEQRVFKIPKGVRVFEFSREKNVLVTGGMDRIIRIWNAYITASPIGKLIGHTSPLSFLRVNIEDNAIISASSDGCIKIWDLDGHACMTTFYTKVGEVSRGNLQSCAYSSSARSLLIVANDVSLVRLEINKSTKERIWMESHQSWECYGGCLFGSISDNHFSSCVDSKSCDYLQWEPVLSHEATVNLCKYNQTFNQLITASTDSSIRVWNFATGQLVTEVTDAHGGEPITCMCFDLTGRRLITGGRDGIVRIWNHHSGACLLELRPKVEHGDGYIISAVKCINIGTGRYIAIVGWNTKVTLYQDDTDIVWEKGSDEIEQLFLPPWRHDGTTVEGHHENICEIAVSKYSKLLSTGDFGGEICIWNAVSGHILKRLQEPTYVKSYRRRSINKLKFLESREDLKDAANLVSCGPGEIIHFWSLYASEPHYASFPVSSIKDVSATAIALGLTVEEQRLTDTHLFTGDELGWIQVWNIKKYGLRKPEKIHPPKLYTWRAHTERVTSTEVVNTKQLLVTTSVDCCARLWSWSGTFIGTFGQPTPWDVAKATSVGQQMGPFDVLMDPRTHAIPELQATRKTTASADLDAKSSEIGHDEEFAIYTRKIFGEPSSQSRAIYKAIAEALNDPESLLGAVDVEGNKDLTVTEEDLTKNGAHPKTFNCLKIYPMQDEPAFVRPRSYTDPERMMEDIEEAKLEEELTPLKSTLEDRILMQNN</sequence>
<dbReference type="InterPro" id="IPR019775">
    <property type="entry name" value="WD40_repeat_CS"/>
</dbReference>
<organism evidence="5 6">
    <name type="scientific">Taenia crassiceps</name>
    <dbReference type="NCBI Taxonomy" id="6207"/>
    <lineage>
        <taxon>Eukaryota</taxon>
        <taxon>Metazoa</taxon>
        <taxon>Spiralia</taxon>
        <taxon>Lophotrochozoa</taxon>
        <taxon>Platyhelminthes</taxon>
        <taxon>Cestoda</taxon>
        <taxon>Eucestoda</taxon>
        <taxon>Cyclophyllidea</taxon>
        <taxon>Taeniidae</taxon>
        <taxon>Taenia</taxon>
    </lineage>
</organism>
<evidence type="ECO:0000313" key="5">
    <source>
        <dbReference type="EMBL" id="KAL5109467.1"/>
    </source>
</evidence>
<dbReference type="EMBL" id="JAKROA010000003">
    <property type="protein sequence ID" value="KAL5109467.1"/>
    <property type="molecule type" value="Genomic_DNA"/>
</dbReference>
<dbReference type="InterPro" id="IPR051242">
    <property type="entry name" value="WD-EF-hand_domain"/>
</dbReference>
<feature type="domain" description="EF-hand" evidence="4">
    <location>
        <begin position="105"/>
        <end position="136"/>
    </location>
</feature>
<dbReference type="InterPro" id="IPR036322">
    <property type="entry name" value="WD40_repeat_dom_sf"/>
</dbReference>
<dbReference type="InterPro" id="IPR011992">
    <property type="entry name" value="EF-hand-dom_pair"/>
</dbReference>
<evidence type="ECO:0000259" key="4">
    <source>
        <dbReference type="PROSITE" id="PS50222"/>
    </source>
</evidence>
<feature type="repeat" description="WD" evidence="3">
    <location>
        <begin position="748"/>
        <end position="789"/>
    </location>
</feature>
<dbReference type="SUPFAM" id="SSF50998">
    <property type="entry name" value="Quinoprotein alcohol dehydrogenase-like"/>
    <property type="match status" value="1"/>
</dbReference>
<dbReference type="PANTHER" id="PTHR44324:SF4">
    <property type="entry name" value="WD40 REPEAT DOMAIN 95"/>
    <property type="match status" value="1"/>
</dbReference>